<dbReference type="RefSeq" id="WP_044198421.1">
    <property type="nucleotide sequence ID" value="NZ_JMCB01000025.1"/>
</dbReference>
<sequence>MPNLENLTRFKAVDLPSMNKEGEELLLICVAGRFELPPAGRPSQNPPKPSEEQRPPVMEDVYWGEPGASSLRYEGQTAYIRPGTDIYVSGHAWAPGGKPVPELLAAVKVGACQKGVRVFGTRVWYRGALGLKASAPRPFESMPLRYERSFGGVAAATGKEPLAYEPRNPVGMGLYGSVKEAVEQPLPNLEDPLQQISSPTDRVAPAGFGPIARSWQPRLQLAGTYDEAWVEQRAPLWPRDFDPHFFHAASPGLIASPGLKGGEPVVLSGFSPDGQLAFPLPRYRLLAKTVFRHRVDRRELALDAVLLEPEARTLTLIWRAAVPAHRELAQHEYSLVRELEPWEGSL</sequence>
<protein>
    <recommendedName>
        <fullName evidence="1">DUF2169 domain-containing protein</fullName>
    </recommendedName>
</protein>
<feature type="domain" description="DUF2169" evidence="1">
    <location>
        <begin position="21"/>
        <end position="319"/>
    </location>
</feature>
<dbReference type="AlphaFoldDB" id="A0A085W049"/>
<dbReference type="Pfam" id="PF09937">
    <property type="entry name" value="DUF2169"/>
    <property type="match status" value="1"/>
</dbReference>
<dbReference type="EMBL" id="JMCB01000025">
    <property type="protein sequence ID" value="KFE61062.1"/>
    <property type="molecule type" value="Genomic_DNA"/>
</dbReference>
<name>A0A085W049_9BACT</name>
<keyword evidence="3" id="KW-1185">Reference proteome</keyword>
<organism evidence="2 3">
    <name type="scientific">Hyalangium minutum</name>
    <dbReference type="NCBI Taxonomy" id="394096"/>
    <lineage>
        <taxon>Bacteria</taxon>
        <taxon>Pseudomonadati</taxon>
        <taxon>Myxococcota</taxon>
        <taxon>Myxococcia</taxon>
        <taxon>Myxococcales</taxon>
        <taxon>Cystobacterineae</taxon>
        <taxon>Archangiaceae</taxon>
        <taxon>Hyalangium</taxon>
    </lineage>
</organism>
<evidence type="ECO:0000313" key="3">
    <source>
        <dbReference type="Proteomes" id="UP000028725"/>
    </source>
</evidence>
<dbReference type="InterPro" id="IPR018683">
    <property type="entry name" value="DUF2169"/>
</dbReference>
<evidence type="ECO:0000313" key="2">
    <source>
        <dbReference type="EMBL" id="KFE61062.1"/>
    </source>
</evidence>
<dbReference type="Proteomes" id="UP000028725">
    <property type="component" value="Unassembled WGS sequence"/>
</dbReference>
<accession>A0A085W049</accession>
<dbReference type="OrthoDB" id="233093at2"/>
<reference evidence="2 3" key="1">
    <citation type="submission" date="2014-04" db="EMBL/GenBank/DDBJ databases">
        <title>Genome assembly of Hyalangium minutum DSM 14724.</title>
        <authorList>
            <person name="Sharma G."/>
            <person name="Subramanian S."/>
        </authorList>
    </citation>
    <scope>NUCLEOTIDE SEQUENCE [LARGE SCALE GENOMIC DNA]</scope>
    <source>
        <strain evidence="2 3">DSM 14724</strain>
    </source>
</reference>
<gene>
    <name evidence="2" type="ORF">DB31_4497</name>
</gene>
<comment type="caution">
    <text evidence="2">The sequence shown here is derived from an EMBL/GenBank/DDBJ whole genome shotgun (WGS) entry which is preliminary data.</text>
</comment>
<proteinExistence type="predicted"/>
<dbReference type="STRING" id="394096.DB31_4497"/>
<evidence type="ECO:0000259" key="1">
    <source>
        <dbReference type="Pfam" id="PF09937"/>
    </source>
</evidence>